<reference evidence="2 3" key="1">
    <citation type="submission" date="2018-07" db="EMBL/GenBank/DDBJ databases">
        <title>Chitinophaga K2CV101002-2 sp. nov., isolated from a monsoon evergreen broad-leaved forest soil.</title>
        <authorList>
            <person name="Lv Y."/>
        </authorList>
    </citation>
    <scope>NUCLEOTIDE SEQUENCE [LARGE SCALE GENOMIC DNA]</scope>
    <source>
        <strain evidence="2 3">GDMCC 1.1288</strain>
    </source>
</reference>
<organism evidence="2 3">
    <name type="scientific">Chitinophaga silvatica</name>
    <dbReference type="NCBI Taxonomy" id="2282649"/>
    <lineage>
        <taxon>Bacteria</taxon>
        <taxon>Pseudomonadati</taxon>
        <taxon>Bacteroidota</taxon>
        <taxon>Chitinophagia</taxon>
        <taxon>Chitinophagales</taxon>
        <taxon>Chitinophagaceae</taxon>
        <taxon>Chitinophaga</taxon>
    </lineage>
</organism>
<accession>A0A3E1Y7Q0</accession>
<evidence type="ECO:0000256" key="1">
    <source>
        <dbReference type="SAM" id="Phobius"/>
    </source>
</evidence>
<proteinExistence type="predicted"/>
<protein>
    <submittedName>
        <fullName evidence="2">Class I SAM-dependent methyltransferase</fullName>
    </submittedName>
</protein>
<dbReference type="InterPro" id="IPR029063">
    <property type="entry name" value="SAM-dependent_MTases_sf"/>
</dbReference>
<evidence type="ECO:0000313" key="3">
    <source>
        <dbReference type="Proteomes" id="UP000260644"/>
    </source>
</evidence>
<gene>
    <name evidence="2" type="ORF">DVR12_17365</name>
</gene>
<feature type="transmembrane region" description="Helical" evidence="1">
    <location>
        <begin position="12"/>
        <end position="29"/>
    </location>
</feature>
<keyword evidence="3" id="KW-1185">Reference proteome</keyword>
<dbReference type="GO" id="GO:0008168">
    <property type="term" value="F:methyltransferase activity"/>
    <property type="evidence" value="ECO:0007669"/>
    <property type="project" value="UniProtKB-KW"/>
</dbReference>
<name>A0A3E1Y7Q0_9BACT</name>
<keyword evidence="2" id="KW-0489">Methyltransferase</keyword>
<keyword evidence="1" id="KW-1133">Transmembrane helix</keyword>
<dbReference type="SUPFAM" id="SSF53335">
    <property type="entry name" value="S-adenosyl-L-methionine-dependent methyltransferases"/>
    <property type="match status" value="1"/>
</dbReference>
<dbReference type="PROSITE" id="PS51257">
    <property type="entry name" value="PROKAR_LIPOPROTEIN"/>
    <property type="match status" value="1"/>
</dbReference>
<dbReference type="CDD" id="cd02440">
    <property type="entry name" value="AdoMet_MTases"/>
    <property type="match status" value="1"/>
</dbReference>
<dbReference type="EMBL" id="QPMM01000009">
    <property type="protein sequence ID" value="RFS21107.1"/>
    <property type="molecule type" value="Genomic_DNA"/>
</dbReference>
<dbReference type="Gene3D" id="3.40.50.150">
    <property type="entry name" value="Vaccinia Virus protein VP39"/>
    <property type="match status" value="1"/>
</dbReference>
<sequence length="301" mass="35922">MIRNQLIYQWNYDFYIYILNIFNLNYFFISCPKPNFMEQYFSGEVLHGDNFTLDEIKQWYNDEKEGYAGLVSDHENYAYGYHRVNKLYGFKYLPQKKYKKVLGIGSAYGHEFMPIASQIESLYILEPSDKLVSDVIGDVKVIYQKPNVDGTIDFPDDHFDLIICFDTLHHIPNVKHVLTEMHRCLEPGGFLLLKEPVNSMGDWREPRQGLTKWERGIPYQYFKKNLSTIGFKVVKKNHFFTMTSFLVRKTEKFLGNPIYKFGWYIWIDKYLSKILSSNINYHPKNKWQRMYPTEIFYVLSK</sequence>
<keyword evidence="1" id="KW-0812">Transmembrane</keyword>
<keyword evidence="1" id="KW-0472">Membrane</keyword>
<dbReference type="GO" id="GO:0032259">
    <property type="term" value="P:methylation"/>
    <property type="evidence" value="ECO:0007669"/>
    <property type="project" value="UniProtKB-KW"/>
</dbReference>
<evidence type="ECO:0000313" key="2">
    <source>
        <dbReference type="EMBL" id="RFS21107.1"/>
    </source>
</evidence>
<keyword evidence="2" id="KW-0808">Transferase</keyword>
<comment type="caution">
    <text evidence="2">The sequence shown here is derived from an EMBL/GenBank/DDBJ whole genome shotgun (WGS) entry which is preliminary data.</text>
</comment>
<dbReference type="Pfam" id="PF13489">
    <property type="entry name" value="Methyltransf_23"/>
    <property type="match status" value="1"/>
</dbReference>
<dbReference type="AlphaFoldDB" id="A0A3E1Y7Q0"/>
<dbReference type="Proteomes" id="UP000260644">
    <property type="component" value="Unassembled WGS sequence"/>
</dbReference>